<keyword evidence="7 8" id="KW-0464">Manganese</keyword>
<evidence type="ECO:0000256" key="8">
    <source>
        <dbReference type="HAMAP-Rule" id="MF_01521"/>
    </source>
</evidence>
<dbReference type="OrthoDB" id="9811590at2"/>
<feature type="transmembrane region" description="Helical" evidence="8">
    <location>
        <begin position="35"/>
        <end position="58"/>
    </location>
</feature>
<comment type="subcellular location">
    <subcellularLocation>
        <location evidence="8">Cell membrane</location>
        <topology evidence="8">Multi-pass membrane protein</topology>
    </subcellularLocation>
</comment>
<keyword evidence="6 8" id="KW-0472">Membrane</keyword>
<comment type="similarity">
    <text evidence="8">Belongs to the MntP (TC 9.B.29) family.</text>
</comment>
<evidence type="ECO:0000313" key="10">
    <source>
        <dbReference type="Proteomes" id="UP000219050"/>
    </source>
</evidence>
<feature type="transmembrane region" description="Helical" evidence="8">
    <location>
        <begin position="132"/>
        <end position="152"/>
    </location>
</feature>
<comment type="function">
    <text evidence="8">Probably functions as a manganese efflux pump.</text>
</comment>
<name>A0A291LY59_9RHOB</name>
<keyword evidence="4 8" id="KW-1133">Transmembrane helix</keyword>
<protein>
    <recommendedName>
        <fullName evidence="8">Putative manganese efflux pump MntP</fullName>
    </recommendedName>
</protein>
<dbReference type="Proteomes" id="UP000219050">
    <property type="component" value="Chromosome"/>
</dbReference>
<proteinExistence type="inferred from homology"/>
<dbReference type="PANTHER" id="PTHR35529:SF1">
    <property type="entry name" value="MANGANESE EFFLUX PUMP MNTP-RELATED"/>
    <property type="match status" value="1"/>
</dbReference>
<keyword evidence="3 8" id="KW-0812">Transmembrane</keyword>
<dbReference type="GO" id="GO:0005384">
    <property type="term" value="F:manganese ion transmembrane transporter activity"/>
    <property type="evidence" value="ECO:0007669"/>
    <property type="project" value="UniProtKB-UniRule"/>
</dbReference>
<keyword evidence="1 8" id="KW-0813">Transport</keyword>
<feature type="transmembrane region" description="Helical" evidence="8">
    <location>
        <begin position="64"/>
        <end position="82"/>
    </location>
</feature>
<keyword evidence="5 8" id="KW-0406">Ion transport</keyword>
<dbReference type="GO" id="GO:0005886">
    <property type="term" value="C:plasma membrane"/>
    <property type="evidence" value="ECO:0007669"/>
    <property type="project" value="UniProtKB-SubCell"/>
</dbReference>
<dbReference type="PANTHER" id="PTHR35529">
    <property type="entry name" value="MANGANESE EFFLUX PUMP MNTP-RELATED"/>
    <property type="match status" value="1"/>
</dbReference>
<evidence type="ECO:0000256" key="6">
    <source>
        <dbReference type="ARBA" id="ARBA00023136"/>
    </source>
</evidence>
<reference evidence="9 10" key="1">
    <citation type="submission" date="2017-05" db="EMBL/GenBank/DDBJ databases">
        <title>Comparative genomic and metabolic analysis of manganese-oxidizing mechanisms in Celeribater manganoxidans DY25T: its adaption to the environment of polymetallic nodule.</title>
        <authorList>
            <person name="Wang X."/>
        </authorList>
    </citation>
    <scope>NUCLEOTIDE SEQUENCE [LARGE SCALE GENOMIC DNA]</scope>
    <source>
        <strain evidence="9 10">DY25</strain>
    </source>
</reference>
<evidence type="ECO:0000313" key="9">
    <source>
        <dbReference type="EMBL" id="ATI41385.1"/>
    </source>
</evidence>
<feature type="transmembrane region" description="Helical" evidence="8">
    <location>
        <begin position="6"/>
        <end position="23"/>
    </location>
</feature>
<dbReference type="InterPro" id="IPR022929">
    <property type="entry name" value="Put_MntP"/>
</dbReference>
<keyword evidence="10" id="KW-1185">Reference proteome</keyword>
<accession>A0A291LY59</accession>
<dbReference type="RefSeq" id="WP_088662230.1">
    <property type="nucleotide sequence ID" value="NZ_CP021404.1"/>
</dbReference>
<dbReference type="KEGG" id="cmag:CBW24_04810"/>
<evidence type="ECO:0000256" key="3">
    <source>
        <dbReference type="ARBA" id="ARBA00022692"/>
    </source>
</evidence>
<evidence type="ECO:0000256" key="7">
    <source>
        <dbReference type="ARBA" id="ARBA00023211"/>
    </source>
</evidence>
<dbReference type="HAMAP" id="MF_01521">
    <property type="entry name" value="MntP_pump"/>
    <property type="match status" value="1"/>
</dbReference>
<dbReference type="Pfam" id="PF02659">
    <property type="entry name" value="Mntp"/>
    <property type="match status" value="1"/>
</dbReference>
<evidence type="ECO:0000256" key="1">
    <source>
        <dbReference type="ARBA" id="ARBA00022448"/>
    </source>
</evidence>
<sequence length="187" mass="18648">MPTTALILLALGMSVDAGVAALGRGAVSARMRLMLALRLGLVFGLFEAVMPIVGWAAGSAAAPLLAAVDHWIAWGLLTVIGLRMIRGGLQAPAGPTRRSGHFSLAALAVTAFATSVDAMAVGVSLAFAHVPILPVALASGAATFAMATAGALIGSRAGPRTGGYAETGGGVLLVVLGCWILITHLTA</sequence>
<evidence type="ECO:0000256" key="2">
    <source>
        <dbReference type="ARBA" id="ARBA00022475"/>
    </source>
</evidence>
<dbReference type="AlphaFoldDB" id="A0A291LY59"/>
<feature type="transmembrane region" description="Helical" evidence="8">
    <location>
        <begin position="102"/>
        <end position="126"/>
    </location>
</feature>
<evidence type="ECO:0000256" key="5">
    <source>
        <dbReference type="ARBA" id="ARBA00023065"/>
    </source>
</evidence>
<gene>
    <name evidence="8" type="primary">mntP</name>
    <name evidence="9" type="ORF">CBW24_04810</name>
</gene>
<organism evidence="9 10">
    <name type="scientific">Pacificitalea manganoxidans</name>
    <dbReference type="NCBI Taxonomy" id="1411902"/>
    <lineage>
        <taxon>Bacteria</taxon>
        <taxon>Pseudomonadati</taxon>
        <taxon>Pseudomonadota</taxon>
        <taxon>Alphaproteobacteria</taxon>
        <taxon>Rhodobacterales</taxon>
        <taxon>Paracoccaceae</taxon>
        <taxon>Pacificitalea</taxon>
    </lineage>
</organism>
<dbReference type="InterPro" id="IPR003810">
    <property type="entry name" value="Mntp/YtaF"/>
</dbReference>
<evidence type="ECO:0000256" key="4">
    <source>
        <dbReference type="ARBA" id="ARBA00022989"/>
    </source>
</evidence>
<feature type="transmembrane region" description="Helical" evidence="8">
    <location>
        <begin position="164"/>
        <end position="182"/>
    </location>
</feature>
<keyword evidence="2 8" id="KW-1003">Cell membrane</keyword>
<dbReference type="EMBL" id="CP021404">
    <property type="protein sequence ID" value="ATI41385.1"/>
    <property type="molecule type" value="Genomic_DNA"/>
</dbReference>